<dbReference type="InterPro" id="IPR037171">
    <property type="entry name" value="NagB/RpiA_transferase-like"/>
</dbReference>
<sequence length="204" mass="23164">MSPLKEGKSELRKVIKNILEQMTTEETNLQTEAVFQKVIDSKWFQNSKRLSVYVSTTGEIQTDSIIKKALEMGKDVFIPQFTKGSTDMEMVQIPNLDSFDFLPSTLWGIRQPDPTWKWKSYHLTGPLDLVISPGVAFTSSGFRCGHGKGYYDRFFSAHSSNFPSETPLKIGLALREQIVESIPVSETDVQLDQVIFDEESNQFK</sequence>
<dbReference type="FunFam" id="3.40.50.10420:FF:000007">
    <property type="entry name" value="5-formyltetrahydrofolate cyclo-ligase"/>
    <property type="match status" value="1"/>
</dbReference>
<keyword evidence="8" id="KW-1185">Reference proteome</keyword>
<evidence type="ECO:0000256" key="3">
    <source>
        <dbReference type="ARBA" id="ARBA00022840"/>
    </source>
</evidence>
<dbReference type="InterPro" id="IPR002698">
    <property type="entry name" value="FTHF_cligase"/>
</dbReference>
<dbReference type="GO" id="GO:0030272">
    <property type="term" value="F:5-formyltetrahydrofolate cyclo-ligase activity"/>
    <property type="evidence" value="ECO:0007669"/>
    <property type="project" value="UniProtKB-EC"/>
</dbReference>
<dbReference type="EC" id="6.3.3.2" evidence="5 7"/>
<evidence type="ECO:0000256" key="6">
    <source>
        <dbReference type="PIRSR" id="PIRSR006806-1"/>
    </source>
</evidence>
<keyword evidence="7" id="KW-0460">Magnesium</keyword>
<accession>A0A1I7TTJ5</accession>
<dbReference type="PANTHER" id="PTHR23407:SF1">
    <property type="entry name" value="5-FORMYLTETRAHYDROFOLATE CYCLO-LIGASE"/>
    <property type="match status" value="1"/>
</dbReference>
<dbReference type="Gene3D" id="3.40.50.10420">
    <property type="entry name" value="NagB/RpiA/CoA transferase-like"/>
    <property type="match status" value="1"/>
</dbReference>
<dbReference type="Pfam" id="PF01812">
    <property type="entry name" value="5-FTHF_cyc-lig"/>
    <property type="match status" value="1"/>
</dbReference>
<proteinExistence type="inferred from homology"/>
<protein>
    <recommendedName>
        <fullName evidence="5 7">5-formyltetrahydrofolate cyclo-ligase</fullName>
        <ecNumber evidence="5 7">6.3.3.2</ecNumber>
    </recommendedName>
</protein>
<dbReference type="PIRSF" id="PIRSF006806">
    <property type="entry name" value="FTHF_cligase"/>
    <property type="match status" value="1"/>
</dbReference>
<keyword evidence="2 6" id="KW-0547">Nucleotide-binding</keyword>
<dbReference type="GO" id="GO:0005524">
    <property type="term" value="F:ATP binding"/>
    <property type="evidence" value="ECO:0007669"/>
    <property type="project" value="UniProtKB-KW"/>
</dbReference>
<evidence type="ECO:0000256" key="1">
    <source>
        <dbReference type="ARBA" id="ARBA00010638"/>
    </source>
</evidence>
<feature type="binding site" evidence="6">
    <location>
        <position position="59"/>
    </location>
    <ligand>
        <name>substrate</name>
    </ligand>
</feature>
<feature type="binding site" evidence="6">
    <location>
        <position position="54"/>
    </location>
    <ligand>
        <name>substrate</name>
    </ligand>
</feature>
<evidence type="ECO:0000313" key="9">
    <source>
        <dbReference type="WBParaSite" id="Csp11.Scaffold629.g11640.t2"/>
    </source>
</evidence>
<dbReference type="WBParaSite" id="Csp11.Scaffold629.g11640.t2">
    <property type="protein sequence ID" value="Csp11.Scaffold629.g11640.t2"/>
    <property type="gene ID" value="Csp11.Scaffold629.g11640"/>
</dbReference>
<comment type="cofactor">
    <cofactor evidence="7">
        <name>Mg(2+)</name>
        <dbReference type="ChEBI" id="CHEBI:18420"/>
    </cofactor>
</comment>
<feature type="binding site" evidence="6">
    <location>
        <begin position="8"/>
        <end position="12"/>
    </location>
    <ligand>
        <name>ATP</name>
        <dbReference type="ChEBI" id="CHEBI:30616"/>
    </ligand>
</feature>
<dbReference type="AlphaFoldDB" id="A0A1I7TTJ5"/>
<organism evidence="8 9">
    <name type="scientific">Caenorhabditis tropicalis</name>
    <dbReference type="NCBI Taxonomy" id="1561998"/>
    <lineage>
        <taxon>Eukaryota</taxon>
        <taxon>Metazoa</taxon>
        <taxon>Ecdysozoa</taxon>
        <taxon>Nematoda</taxon>
        <taxon>Chromadorea</taxon>
        <taxon>Rhabditida</taxon>
        <taxon>Rhabditina</taxon>
        <taxon>Rhabditomorpha</taxon>
        <taxon>Rhabditoidea</taxon>
        <taxon>Rhabditidae</taxon>
        <taxon>Peloderinae</taxon>
        <taxon>Caenorhabditis</taxon>
    </lineage>
</organism>
<name>A0A1I7TTJ5_9PELO</name>
<comment type="similarity">
    <text evidence="1 7">Belongs to the 5-formyltetrahydrofolate cyclo-ligase family.</text>
</comment>
<dbReference type="GO" id="GO:0046872">
    <property type="term" value="F:metal ion binding"/>
    <property type="evidence" value="ECO:0007669"/>
    <property type="project" value="UniProtKB-KW"/>
</dbReference>
<dbReference type="InterPro" id="IPR024185">
    <property type="entry name" value="FTHF_cligase-like_sf"/>
</dbReference>
<dbReference type="STRING" id="1561998.A0A1I7TTJ5"/>
<dbReference type="GO" id="GO:0009396">
    <property type="term" value="P:folic acid-containing compound biosynthetic process"/>
    <property type="evidence" value="ECO:0007669"/>
    <property type="project" value="TreeGrafter"/>
</dbReference>
<dbReference type="PANTHER" id="PTHR23407">
    <property type="entry name" value="ATPASE INHIBITOR/5-FORMYLTETRAHYDROFOLATE CYCLO-LIGASE"/>
    <property type="match status" value="1"/>
</dbReference>
<keyword evidence="3 6" id="KW-0067">ATP-binding</keyword>
<dbReference type="eggNOG" id="KOG3093">
    <property type="taxonomic scope" value="Eukaryota"/>
</dbReference>
<feature type="binding site" evidence="6">
    <location>
        <begin position="143"/>
        <end position="151"/>
    </location>
    <ligand>
        <name>ATP</name>
        <dbReference type="ChEBI" id="CHEBI:30616"/>
    </ligand>
</feature>
<evidence type="ECO:0000256" key="2">
    <source>
        <dbReference type="ARBA" id="ARBA00022741"/>
    </source>
</evidence>
<keyword evidence="7" id="KW-0479">Metal-binding</keyword>
<dbReference type="SUPFAM" id="SSF100950">
    <property type="entry name" value="NagB/RpiA/CoA transferase-like"/>
    <property type="match status" value="1"/>
</dbReference>
<evidence type="ECO:0000256" key="4">
    <source>
        <dbReference type="ARBA" id="ARBA00036539"/>
    </source>
</evidence>
<evidence type="ECO:0000256" key="5">
    <source>
        <dbReference type="ARBA" id="ARBA00038966"/>
    </source>
</evidence>
<evidence type="ECO:0000256" key="7">
    <source>
        <dbReference type="RuleBase" id="RU361279"/>
    </source>
</evidence>
<dbReference type="GO" id="GO:0035999">
    <property type="term" value="P:tetrahydrofolate interconversion"/>
    <property type="evidence" value="ECO:0007669"/>
    <property type="project" value="TreeGrafter"/>
</dbReference>
<reference evidence="9" key="1">
    <citation type="submission" date="2016-11" db="UniProtKB">
        <authorList>
            <consortium name="WormBaseParasite"/>
        </authorList>
    </citation>
    <scope>IDENTIFICATION</scope>
</reference>
<evidence type="ECO:0000313" key="8">
    <source>
        <dbReference type="Proteomes" id="UP000095282"/>
    </source>
</evidence>
<dbReference type="Proteomes" id="UP000095282">
    <property type="component" value="Unplaced"/>
</dbReference>
<dbReference type="GO" id="GO:0005739">
    <property type="term" value="C:mitochondrion"/>
    <property type="evidence" value="ECO:0007669"/>
    <property type="project" value="TreeGrafter"/>
</dbReference>
<dbReference type="NCBIfam" id="TIGR02727">
    <property type="entry name" value="MTHFS_bact"/>
    <property type="match status" value="1"/>
</dbReference>
<comment type="catalytic activity">
    <reaction evidence="4 7">
        <text>(6S)-5-formyl-5,6,7,8-tetrahydrofolate + ATP = (6R)-5,10-methenyltetrahydrofolate + ADP + phosphate</text>
        <dbReference type="Rhea" id="RHEA:10488"/>
        <dbReference type="ChEBI" id="CHEBI:30616"/>
        <dbReference type="ChEBI" id="CHEBI:43474"/>
        <dbReference type="ChEBI" id="CHEBI:57455"/>
        <dbReference type="ChEBI" id="CHEBI:57457"/>
        <dbReference type="ChEBI" id="CHEBI:456216"/>
        <dbReference type="EC" id="6.3.3.2"/>
    </reaction>
</comment>